<keyword evidence="9" id="KW-0732">Signal</keyword>
<dbReference type="InterPro" id="IPR038063">
    <property type="entry name" value="Transpep_catalytic_dom"/>
</dbReference>
<name>A0ABN3GIZ2_9ACTN</name>
<feature type="compositionally biased region" description="Low complexity" evidence="8">
    <location>
        <begin position="37"/>
        <end position="51"/>
    </location>
</feature>
<dbReference type="Pfam" id="PF03734">
    <property type="entry name" value="YkuD"/>
    <property type="match status" value="1"/>
</dbReference>
<sequence length="421" mass="43920">MGVSARALATIAALTSVVVLAAGCNGSNDDAKPKWNGTGSSAGGPSASASAELPKAAFAEPADGASNVSTATELSLQAGPGANAQVTLTDTTGATVTGSLRADGTAWVPGSQLKYGTQYTATVTSAGDTAGKKITFTTMAKPGKTVNVSTAISDNKVYGVGMPIVVRFGSSVPQEMRAAVEKRLIVTSDPPQVGTWYWFNGGEIHYRTKEYWKPGTKINVRLAVGGLQLTKTGWGTKDVTSTFAIGDSIVMTTDDKTHQMTVEQNGTVIKTLPVSLGKPKTPSSSGNMVVMDKNQSELFVGTDPSDPYRETVYWTQRMTSGGEYIHSAPWSVGDQGKRNVSHGCTNVSESNAKYLYNLTKIGDVVIVKNTTRKLAWGNGWTDWDKTWDEYLKGSALPAPVDTAASPSTAASASAGASAPAA</sequence>
<keyword evidence="6 7" id="KW-0961">Cell wall biogenesis/degradation</keyword>
<dbReference type="Gene3D" id="2.60.40.3710">
    <property type="match status" value="1"/>
</dbReference>
<evidence type="ECO:0000256" key="2">
    <source>
        <dbReference type="ARBA" id="ARBA00022679"/>
    </source>
</evidence>
<feature type="region of interest" description="Disordered" evidence="8">
    <location>
        <begin position="402"/>
        <end position="421"/>
    </location>
</feature>
<proteinExistence type="predicted"/>
<dbReference type="PANTHER" id="PTHR30582:SF2">
    <property type="entry name" value="L,D-TRANSPEPTIDASE YCIB-RELATED"/>
    <property type="match status" value="1"/>
</dbReference>
<dbReference type="RefSeq" id="WP_344614318.1">
    <property type="nucleotide sequence ID" value="NZ_BAAARV010000033.1"/>
</dbReference>
<accession>A0ABN3GIZ2</accession>
<dbReference type="CDD" id="cd13432">
    <property type="entry name" value="LDT_IgD_like_2"/>
    <property type="match status" value="1"/>
</dbReference>
<feature type="signal peptide" evidence="9">
    <location>
        <begin position="1"/>
        <end position="21"/>
    </location>
</feature>
<dbReference type="PANTHER" id="PTHR30582">
    <property type="entry name" value="L,D-TRANSPEPTIDASE"/>
    <property type="match status" value="1"/>
</dbReference>
<organism evidence="11 12">
    <name type="scientific">Dactylosporangium salmoneum</name>
    <dbReference type="NCBI Taxonomy" id="53361"/>
    <lineage>
        <taxon>Bacteria</taxon>
        <taxon>Bacillati</taxon>
        <taxon>Actinomycetota</taxon>
        <taxon>Actinomycetes</taxon>
        <taxon>Micromonosporales</taxon>
        <taxon>Micromonosporaceae</taxon>
        <taxon>Dactylosporangium</taxon>
    </lineage>
</organism>
<reference evidence="11 12" key="1">
    <citation type="journal article" date="2019" name="Int. J. Syst. Evol. Microbiol.">
        <title>The Global Catalogue of Microorganisms (GCM) 10K type strain sequencing project: providing services to taxonomists for standard genome sequencing and annotation.</title>
        <authorList>
            <consortium name="The Broad Institute Genomics Platform"/>
            <consortium name="The Broad Institute Genome Sequencing Center for Infectious Disease"/>
            <person name="Wu L."/>
            <person name="Ma J."/>
        </authorList>
    </citation>
    <scope>NUCLEOTIDE SEQUENCE [LARGE SCALE GENOMIC DNA]</scope>
    <source>
        <strain evidence="11 12">JCM 3272</strain>
    </source>
</reference>
<feature type="active site" description="Proton donor/acceptor" evidence="7">
    <location>
        <position position="326"/>
    </location>
</feature>
<keyword evidence="12" id="KW-1185">Reference proteome</keyword>
<feature type="region of interest" description="Disordered" evidence="8">
    <location>
        <begin position="28"/>
        <end position="52"/>
    </location>
</feature>
<feature type="active site" description="Nucleophile" evidence="7">
    <location>
        <position position="344"/>
    </location>
</feature>
<dbReference type="EMBL" id="BAAARV010000033">
    <property type="protein sequence ID" value="GAA2352880.1"/>
    <property type="molecule type" value="Genomic_DNA"/>
</dbReference>
<comment type="pathway">
    <text evidence="1 7">Cell wall biogenesis; peptidoglycan biosynthesis.</text>
</comment>
<comment type="caution">
    <text evidence="11">The sequence shown here is derived from an EMBL/GenBank/DDBJ whole genome shotgun (WGS) entry which is preliminary data.</text>
</comment>
<feature type="chain" id="PRO_5046807493" evidence="9">
    <location>
        <begin position="22"/>
        <end position="421"/>
    </location>
</feature>
<dbReference type="CDD" id="cd16913">
    <property type="entry name" value="YkuD_like"/>
    <property type="match status" value="1"/>
</dbReference>
<dbReference type="PROSITE" id="PS51257">
    <property type="entry name" value="PROKAR_LIPOPROTEIN"/>
    <property type="match status" value="1"/>
</dbReference>
<feature type="domain" description="L,D-TPase catalytic" evidence="10">
    <location>
        <begin position="249"/>
        <end position="368"/>
    </location>
</feature>
<gene>
    <name evidence="11" type="ORF">GCM10010170_043880</name>
</gene>
<dbReference type="InterPro" id="IPR005490">
    <property type="entry name" value="LD_TPept_cat_dom"/>
</dbReference>
<evidence type="ECO:0000256" key="4">
    <source>
        <dbReference type="ARBA" id="ARBA00022984"/>
    </source>
</evidence>
<evidence type="ECO:0000313" key="12">
    <source>
        <dbReference type="Proteomes" id="UP001501444"/>
    </source>
</evidence>
<dbReference type="Gene3D" id="2.60.40.3780">
    <property type="match status" value="1"/>
</dbReference>
<evidence type="ECO:0000259" key="10">
    <source>
        <dbReference type="PROSITE" id="PS52029"/>
    </source>
</evidence>
<dbReference type="Proteomes" id="UP001501444">
    <property type="component" value="Unassembled WGS sequence"/>
</dbReference>
<evidence type="ECO:0000256" key="3">
    <source>
        <dbReference type="ARBA" id="ARBA00022960"/>
    </source>
</evidence>
<dbReference type="PROSITE" id="PS52029">
    <property type="entry name" value="LD_TPASE"/>
    <property type="match status" value="1"/>
</dbReference>
<keyword evidence="4 7" id="KW-0573">Peptidoglycan synthesis</keyword>
<evidence type="ECO:0000256" key="8">
    <source>
        <dbReference type="SAM" id="MobiDB-lite"/>
    </source>
</evidence>
<protein>
    <submittedName>
        <fullName evidence="11">Ig-like domain-containing protein</fullName>
    </submittedName>
</protein>
<dbReference type="SUPFAM" id="SSF141523">
    <property type="entry name" value="L,D-transpeptidase catalytic domain-like"/>
    <property type="match status" value="1"/>
</dbReference>
<evidence type="ECO:0000256" key="5">
    <source>
        <dbReference type="ARBA" id="ARBA00023315"/>
    </source>
</evidence>
<keyword evidence="3 7" id="KW-0133">Cell shape</keyword>
<evidence type="ECO:0000256" key="7">
    <source>
        <dbReference type="PROSITE-ProRule" id="PRU01373"/>
    </source>
</evidence>
<dbReference type="InterPro" id="IPR041280">
    <property type="entry name" value="Big_10"/>
</dbReference>
<evidence type="ECO:0000256" key="6">
    <source>
        <dbReference type="ARBA" id="ARBA00023316"/>
    </source>
</evidence>
<dbReference type="Gene3D" id="2.40.440.10">
    <property type="entry name" value="L,D-transpeptidase catalytic domain-like"/>
    <property type="match status" value="1"/>
</dbReference>
<dbReference type="Pfam" id="PF17964">
    <property type="entry name" value="Big_10"/>
    <property type="match status" value="1"/>
</dbReference>
<keyword evidence="5" id="KW-0012">Acyltransferase</keyword>
<evidence type="ECO:0000256" key="1">
    <source>
        <dbReference type="ARBA" id="ARBA00004752"/>
    </source>
</evidence>
<dbReference type="InterPro" id="IPR050979">
    <property type="entry name" value="LD-transpeptidase"/>
</dbReference>
<keyword evidence="2" id="KW-0808">Transferase</keyword>
<evidence type="ECO:0000256" key="9">
    <source>
        <dbReference type="SAM" id="SignalP"/>
    </source>
</evidence>
<evidence type="ECO:0000313" key="11">
    <source>
        <dbReference type="EMBL" id="GAA2352880.1"/>
    </source>
</evidence>